<proteinExistence type="predicted"/>
<gene>
    <name evidence="2" type="ORF">ODALV1_LOCUS8306</name>
</gene>
<feature type="compositionally biased region" description="Basic and acidic residues" evidence="1">
    <location>
        <begin position="97"/>
        <end position="116"/>
    </location>
</feature>
<feature type="compositionally biased region" description="Low complexity" evidence="1">
    <location>
        <begin position="71"/>
        <end position="89"/>
    </location>
</feature>
<keyword evidence="3" id="KW-1185">Reference proteome</keyword>
<feature type="region of interest" description="Disordered" evidence="1">
    <location>
        <begin position="1"/>
        <end position="39"/>
    </location>
</feature>
<evidence type="ECO:0000313" key="3">
    <source>
        <dbReference type="Proteomes" id="UP001642540"/>
    </source>
</evidence>
<feature type="compositionally biased region" description="Polar residues" evidence="1">
    <location>
        <begin position="355"/>
        <end position="371"/>
    </location>
</feature>
<evidence type="ECO:0000256" key="1">
    <source>
        <dbReference type="SAM" id="MobiDB-lite"/>
    </source>
</evidence>
<feature type="compositionally biased region" description="Basic residues" evidence="1">
    <location>
        <begin position="21"/>
        <end position="35"/>
    </location>
</feature>
<protein>
    <submittedName>
        <fullName evidence="2">Uncharacterized protein</fullName>
    </submittedName>
</protein>
<feature type="region of interest" description="Disordered" evidence="1">
    <location>
        <begin position="65"/>
        <end position="120"/>
    </location>
</feature>
<evidence type="ECO:0000313" key="2">
    <source>
        <dbReference type="EMBL" id="CAL8092694.1"/>
    </source>
</evidence>
<dbReference type="PANTHER" id="PTHR34239">
    <property type="entry name" value="APPLE DOMAIN-CONTAINING PROTEIN"/>
    <property type="match status" value="1"/>
</dbReference>
<accession>A0ABP1Q9Q1</accession>
<dbReference type="Proteomes" id="UP001642540">
    <property type="component" value="Unassembled WGS sequence"/>
</dbReference>
<dbReference type="PANTHER" id="PTHR34239:SF2">
    <property type="entry name" value="TRANSPOSABLE ELEMENT P TRANSPOSASE_THAP9 CONSERVED DOMAIN-CONTAINING PROTEIN"/>
    <property type="match status" value="1"/>
</dbReference>
<sequence length="371" mass="41349">MRFFSMGKSSRSSSSSDDSRRRKRRSKKHKQRHRTVKLERTVKLLTSAVEKIGTALNIDLAVQNDRHGSSTRRSMSTGRSRSSRSRSFSVPRGENNTMERKSTEKSLTKETDDGKDPSATVLEINAPNEELIKLLGLDPGSVQKTGDSFRPEVASRWQEIAKSGLQKDERSRIKAVFKPPPNCEFGAPTLNPELSRSILPVVKNRDEEISRVQGNVQVSISGLGNLLSGLLDDDLKLERNDLISKISDAGRFLVGTQYSLSLLRRRLIRENIKDISMKEVLSETSVYPHLFGSDLGTKVKEIHAVTKMGIDITKPSGSGIKPVTSSTFKRKATGSDGNPSVKRHLNSYRPLPSRPTVNRSQGNRSGRYNRH</sequence>
<name>A0ABP1Q9Q1_9HEXA</name>
<reference evidence="2 3" key="1">
    <citation type="submission" date="2024-08" db="EMBL/GenBank/DDBJ databases">
        <authorList>
            <person name="Cucini C."/>
            <person name="Frati F."/>
        </authorList>
    </citation>
    <scope>NUCLEOTIDE SEQUENCE [LARGE SCALE GENOMIC DNA]</scope>
</reference>
<feature type="region of interest" description="Disordered" evidence="1">
    <location>
        <begin position="315"/>
        <end position="371"/>
    </location>
</feature>
<dbReference type="EMBL" id="CAXLJM020000025">
    <property type="protein sequence ID" value="CAL8092694.1"/>
    <property type="molecule type" value="Genomic_DNA"/>
</dbReference>
<comment type="caution">
    <text evidence="2">The sequence shown here is derived from an EMBL/GenBank/DDBJ whole genome shotgun (WGS) entry which is preliminary data.</text>
</comment>
<organism evidence="2 3">
    <name type="scientific">Orchesella dallaii</name>
    <dbReference type="NCBI Taxonomy" id="48710"/>
    <lineage>
        <taxon>Eukaryota</taxon>
        <taxon>Metazoa</taxon>
        <taxon>Ecdysozoa</taxon>
        <taxon>Arthropoda</taxon>
        <taxon>Hexapoda</taxon>
        <taxon>Collembola</taxon>
        <taxon>Entomobryomorpha</taxon>
        <taxon>Entomobryoidea</taxon>
        <taxon>Orchesellidae</taxon>
        <taxon>Orchesellinae</taxon>
        <taxon>Orchesella</taxon>
    </lineage>
</organism>